<sequence>MQNVLRIAFWLALVFAVVMAIMPHPPAFPGEPSDKIQHMLAFATLAVLGAFAYPRVPKLAIAAALVAVGAAIEVVQMIPVLHRDAELMDLVADSFAILVVLGVTSLALTAARRR</sequence>
<feature type="transmembrane region" description="Helical" evidence="1">
    <location>
        <begin position="36"/>
        <end position="53"/>
    </location>
</feature>
<evidence type="ECO:0000313" key="2">
    <source>
        <dbReference type="EMBL" id="MFC0206757.1"/>
    </source>
</evidence>
<name>A0ABV6D289_9SPHN</name>
<organism evidence="2 3">
    <name type="scientific">Novosphingobium soli</name>
    <dbReference type="NCBI Taxonomy" id="574956"/>
    <lineage>
        <taxon>Bacteria</taxon>
        <taxon>Pseudomonadati</taxon>
        <taxon>Pseudomonadota</taxon>
        <taxon>Alphaproteobacteria</taxon>
        <taxon>Sphingomonadales</taxon>
        <taxon>Sphingomonadaceae</taxon>
        <taxon>Novosphingobium</taxon>
    </lineage>
</organism>
<proteinExistence type="predicted"/>
<reference evidence="2 3" key="1">
    <citation type="submission" date="2024-09" db="EMBL/GenBank/DDBJ databases">
        <authorList>
            <person name="Sun Q."/>
            <person name="Mori K."/>
        </authorList>
    </citation>
    <scope>NUCLEOTIDE SEQUENCE [LARGE SCALE GENOMIC DNA]</scope>
    <source>
        <strain evidence="2 3">CCM 7706</strain>
    </source>
</reference>
<evidence type="ECO:0008006" key="4">
    <source>
        <dbReference type="Google" id="ProtNLM"/>
    </source>
</evidence>
<keyword evidence="1" id="KW-1133">Transmembrane helix</keyword>
<keyword evidence="1" id="KW-0812">Transmembrane</keyword>
<keyword evidence="1" id="KW-0472">Membrane</keyword>
<comment type="caution">
    <text evidence="2">The sequence shown here is derived from an EMBL/GenBank/DDBJ whole genome shotgun (WGS) entry which is preliminary data.</text>
</comment>
<feature type="transmembrane region" description="Helical" evidence="1">
    <location>
        <begin position="90"/>
        <end position="111"/>
    </location>
</feature>
<accession>A0ABV6D289</accession>
<dbReference type="Proteomes" id="UP001589798">
    <property type="component" value="Unassembled WGS sequence"/>
</dbReference>
<evidence type="ECO:0000313" key="3">
    <source>
        <dbReference type="Proteomes" id="UP001589798"/>
    </source>
</evidence>
<keyword evidence="3" id="KW-1185">Reference proteome</keyword>
<dbReference type="EMBL" id="JBHLWK010000045">
    <property type="protein sequence ID" value="MFC0206757.1"/>
    <property type="molecule type" value="Genomic_DNA"/>
</dbReference>
<dbReference type="RefSeq" id="WP_379489233.1">
    <property type="nucleotide sequence ID" value="NZ_JBHLWK010000045.1"/>
</dbReference>
<gene>
    <name evidence="2" type="ORF">ACFFJC_21125</name>
</gene>
<feature type="transmembrane region" description="Helical" evidence="1">
    <location>
        <begin position="60"/>
        <end position="78"/>
    </location>
</feature>
<evidence type="ECO:0000256" key="1">
    <source>
        <dbReference type="SAM" id="Phobius"/>
    </source>
</evidence>
<protein>
    <recommendedName>
        <fullName evidence="4">VanZ family protein</fullName>
    </recommendedName>
</protein>